<proteinExistence type="predicted"/>
<feature type="binding site" evidence="4">
    <location>
        <begin position="56"/>
        <end position="61"/>
    </location>
    <ligand>
        <name>substrate</name>
    </ligand>
</feature>
<dbReference type="PANTHER" id="PTHR12935:SF0">
    <property type="entry name" value="GAMMA-GLUTAMYLCYCLOTRANSFERASE"/>
    <property type="match status" value="1"/>
</dbReference>
<feature type="transmembrane region" description="Helical" evidence="5">
    <location>
        <begin position="250"/>
        <end position="268"/>
    </location>
</feature>
<evidence type="ECO:0000256" key="3">
    <source>
        <dbReference type="PIRSR" id="PIRSR617939-1"/>
    </source>
</evidence>
<dbReference type="Gene3D" id="3.10.490.10">
    <property type="entry name" value="Gamma-glutamyl cyclotransferase-like"/>
    <property type="match status" value="1"/>
</dbReference>
<evidence type="ECO:0000256" key="4">
    <source>
        <dbReference type="PIRSR" id="PIRSR617939-2"/>
    </source>
</evidence>
<feature type="active site" description="Proton acceptor" evidence="3">
    <location>
        <position position="149"/>
    </location>
</feature>
<reference evidence="6 7" key="1">
    <citation type="submission" date="2018-05" db="EMBL/GenBank/DDBJ databases">
        <title>Genome sequencing and assembly of the regulated plant pathogen Lachnellula willkommii and related sister species for the development of diagnostic species identification markers.</title>
        <authorList>
            <person name="Giroux E."/>
            <person name="Bilodeau G."/>
        </authorList>
    </citation>
    <scope>NUCLEOTIDE SEQUENCE [LARGE SCALE GENOMIC DNA]</scope>
    <source>
        <strain evidence="6 7">CBS 197.66</strain>
    </source>
</reference>
<dbReference type="GO" id="GO:0016740">
    <property type="term" value="F:transferase activity"/>
    <property type="evidence" value="ECO:0007669"/>
    <property type="project" value="UniProtKB-KW"/>
</dbReference>
<dbReference type="PANTHER" id="PTHR12935">
    <property type="entry name" value="GAMMA-GLUTAMYLCYCLOTRANSFERASE"/>
    <property type="match status" value="1"/>
</dbReference>
<organism evidence="6 7">
    <name type="scientific">Lachnellula subtilissima</name>
    <dbReference type="NCBI Taxonomy" id="602034"/>
    <lineage>
        <taxon>Eukaryota</taxon>
        <taxon>Fungi</taxon>
        <taxon>Dikarya</taxon>
        <taxon>Ascomycota</taxon>
        <taxon>Pezizomycotina</taxon>
        <taxon>Leotiomycetes</taxon>
        <taxon>Helotiales</taxon>
        <taxon>Lachnaceae</taxon>
        <taxon>Lachnellula</taxon>
    </lineage>
</organism>
<evidence type="ECO:0000256" key="5">
    <source>
        <dbReference type="SAM" id="Phobius"/>
    </source>
</evidence>
<dbReference type="Proteomes" id="UP000462212">
    <property type="component" value="Unassembled WGS sequence"/>
</dbReference>
<evidence type="ECO:0000256" key="2">
    <source>
        <dbReference type="ARBA" id="ARBA00023239"/>
    </source>
</evidence>
<keyword evidence="7" id="KW-1185">Reference proteome</keyword>
<gene>
    <name evidence="6" type="primary">gliK</name>
    <name evidence="6" type="ORF">LSUB1_G001223</name>
</gene>
<feature type="transmembrane region" description="Helical" evidence="5">
    <location>
        <begin position="280"/>
        <end position="299"/>
    </location>
</feature>
<keyword evidence="5" id="KW-0812">Transmembrane</keyword>
<evidence type="ECO:0000313" key="6">
    <source>
        <dbReference type="EMBL" id="TVY42558.1"/>
    </source>
</evidence>
<dbReference type="OrthoDB" id="2017317at2759"/>
<keyword evidence="2" id="KW-0456">Lyase</keyword>
<evidence type="ECO:0000313" key="7">
    <source>
        <dbReference type="Proteomes" id="UP000462212"/>
    </source>
</evidence>
<keyword evidence="5" id="KW-0472">Membrane</keyword>
<dbReference type="InterPro" id="IPR017939">
    <property type="entry name" value="G-Glutamylcylcotransferase"/>
</dbReference>
<dbReference type="GO" id="GO:0003839">
    <property type="term" value="F:gamma-glutamylcyclotransferase activity"/>
    <property type="evidence" value="ECO:0007669"/>
    <property type="project" value="UniProtKB-EC"/>
</dbReference>
<keyword evidence="5" id="KW-1133">Transmembrane helix</keyword>
<keyword evidence="6" id="KW-0808">Transferase</keyword>
<name>A0A8H8UF24_9HELO</name>
<protein>
    <recommendedName>
        <fullName evidence="1">gamma-glutamylcyclotransferase</fullName>
        <ecNumber evidence="1">4.3.2.9</ecNumber>
    </recommendedName>
</protein>
<dbReference type="AlphaFoldDB" id="A0A8H8UF24"/>
<evidence type="ECO:0000256" key="1">
    <source>
        <dbReference type="ARBA" id="ARBA00012346"/>
    </source>
</evidence>
<dbReference type="EMBL" id="QGMJ01000093">
    <property type="protein sequence ID" value="TVY42558.1"/>
    <property type="molecule type" value="Genomic_DNA"/>
</dbReference>
<dbReference type="EC" id="4.3.2.9" evidence="1"/>
<sequence length="350" mass="38399">MAFPQAETLSSGQQLYGSLQELWKIQTSSSAAVHPKLPQTSSSRLASTSNEKTILYLAYGSNLSAQTFLGNRGIKPLSAINAHIPSLSLTFDLPGIPYIEPCFANTRYSDTKFSPPTNDDYHKDRWHKGLIGVVYEVTPEDYRTIIATEGGGASYQDVIVPCYTLPPGLKTVDPEPKGFPFMAHTLFSPRSSDNGRLQRPDPSYAQASARYMKLITDGGEEHSLPADYMAFLYNIRSYTITTYRQKAGQALFLAVWSPFILAILGLGQKLADGDGRVPVWFAKVTALIFIGMWGSYDMLYKKAFGDGERTIGDTDEDGDEESGIGSRCIGPHRWTGKMPGATRLLGNTAP</sequence>
<comment type="caution">
    <text evidence="6">The sequence shown here is derived from an EMBL/GenBank/DDBJ whole genome shotgun (WGS) entry which is preliminary data.</text>
</comment>
<accession>A0A8H8UF24</accession>
<feature type="binding site" evidence="4">
    <location>
        <position position="211"/>
    </location>
    <ligand>
        <name>substrate</name>
    </ligand>
</feature>